<dbReference type="EMBL" id="KV749120">
    <property type="protein sequence ID" value="OCL11080.1"/>
    <property type="molecule type" value="Genomic_DNA"/>
</dbReference>
<organism evidence="3 4">
    <name type="scientific">Glonium stellatum</name>
    <dbReference type="NCBI Taxonomy" id="574774"/>
    <lineage>
        <taxon>Eukaryota</taxon>
        <taxon>Fungi</taxon>
        <taxon>Dikarya</taxon>
        <taxon>Ascomycota</taxon>
        <taxon>Pezizomycotina</taxon>
        <taxon>Dothideomycetes</taxon>
        <taxon>Pleosporomycetidae</taxon>
        <taxon>Gloniales</taxon>
        <taxon>Gloniaceae</taxon>
        <taxon>Glonium</taxon>
    </lineage>
</organism>
<dbReference type="OrthoDB" id="4314040at2759"/>
<evidence type="ECO:0000256" key="1">
    <source>
        <dbReference type="ARBA" id="ARBA00023242"/>
    </source>
</evidence>
<proteinExistence type="predicted"/>
<keyword evidence="1" id="KW-0539">Nucleus</keyword>
<evidence type="ECO:0000313" key="3">
    <source>
        <dbReference type="EMBL" id="OCL11080.1"/>
    </source>
</evidence>
<dbReference type="InterPro" id="IPR053178">
    <property type="entry name" value="Osmoadaptation_assoc"/>
</dbReference>
<dbReference type="AlphaFoldDB" id="A0A8E2F5T1"/>
<dbReference type="GO" id="GO:0000981">
    <property type="term" value="F:DNA-binding transcription factor activity, RNA polymerase II-specific"/>
    <property type="evidence" value="ECO:0007669"/>
    <property type="project" value="InterPro"/>
</dbReference>
<accession>A0A8E2F5T1</accession>
<gene>
    <name evidence="3" type="ORF">AOQ84DRAFT_361845</name>
</gene>
<dbReference type="InterPro" id="IPR001138">
    <property type="entry name" value="Zn2Cys6_DnaBD"/>
</dbReference>
<evidence type="ECO:0000256" key="2">
    <source>
        <dbReference type="SAM" id="MobiDB-lite"/>
    </source>
</evidence>
<name>A0A8E2F5T1_9PEZI</name>
<feature type="region of interest" description="Disordered" evidence="2">
    <location>
        <begin position="98"/>
        <end position="122"/>
    </location>
</feature>
<protein>
    <submittedName>
        <fullName evidence="3">Uncharacterized protein</fullName>
    </submittedName>
</protein>
<dbReference type="GO" id="GO:0008270">
    <property type="term" value="F:zinc ion binding"/>
    <property type="evidence" value="ECO:0007669"/>
    <property type="project" value="InterPro"/>
</dbReference>
<dbReference type="Proteomes" id="UP000250140">
    <property type="component" value="Unassembled WGS sequence"/>
</dbReference>
<keyword evidence="4" id="KW-1185">Reference proteome</keyword>
<feature type="compositionally biased region" description="Low complexity" evidence="2">
    <location>
        <begin position="39"/>
        <end position="63"/>
    </location>
</feature>
<dbReference type="PANTHER" id="PTHR38111:SF5">
    <property type="entry name" value="TRANSCRIPTION FACTOR DOMAIN-CONTAINING PROTEIN"/>
    <property type="match status" value="1"/>
</dbReference>
<feature type="region of interest" description="Disordered" evidence="2">
    <location>
        <begin position="15"/>
        <end position="69"/>
    </location>
</feature>
<dbReference type="PANTHER" id="PTHR38111">
    <property type="entry name" value="ZN(2)-C6 FUNGAL-TYPE DOMAIN-CONTAINING PROTEIN-RELATED"/>
    <property type="match status" value="1"/>
</dbReference>
<dbReference type="CDD" id="cd00067">
    <property type="entry name" value="GAL4"/>
    <property type="match status" value="1"/>
</dbReference>
<dbReference type="Pfam" id="PF11951">
    <property type="entry name" value="Fungal_trans_2"/>
    <property type="match status" value="1"/>
</dbReference>
<evidence type="ECO:0000313" key="4">
    <source>
        <dbReference type="Proteomes" id="UP000250140"/>
    </source>
</evidence>
<reference evidence="3 4" key="1">
    <citation type="journal article" date="2016" name="Nat. Commun.">
        <title>Ectomycorrhizal ecology is imprinted in the genome of the dominant symbiotic fungus Cenococcum geophilum.</title>
        <authorList>
            <consortium name="DOE Joint Genome Institute"/>
            <person name="Peter M."/>
            <person name="Kohler A."/>
            <person name="Ohm R.A."/>
            <person name="Kuo A."/>
            <person name="Krutzmann J."/>
            <person name="Morin E."/>
            <person name="Arend M."/>
            <person name="Barry K.W."/>
            <person name="Binder M."/>
            <person name="Choi C."/>
            <person name="Clum A."/>
            <person name="Copeland A."/>
            <person name="Grisel N."/>
            <person name="Haridas S."/>
            <person name="Kipfer T."/>
            <person name="LaButti K."/>
            <person name="Lindquist E."/>
            <person name="Lipzen A."/>
            <person name="Maire R."/>
            <person name="Meier B."/>
            <person name="Mihaltcheva S."/>
            <person name="Molinier V."/>
            <person name="Murat C."/>
            <person name="Poggeler S."/>
            <person name="Quandt C.A."/>
            <person name="Sperisen C."/>
            <person name="Tritt A."/>
            <person name="Tisserant E."/>
            <person name="Crous P.W."/>
            <person name="Henrissat B."/>
            <person name="Nehls U."/>
            <person name="Egli S."/>
            <person name="Spatafora J.W."/>
            <person name="Grigoriev I.V."/>
            <person name="Martin F.M."/>
        </authorList>
    </citation>
    <scope>NUCLEOTIDE SEQUENCE [LARGE SCALE GENOMIC DNA]</scope>
    <source>
        <strain evidence="3 4">CBS 207.34</strain>
    </source>
</reference>
<sequence>MCDETWPECQNCKKNNKGCPGPPARHTFRDLGPALQGHTISPSTSSTSLDSSQSNQNFESFNSTLSLPSSARPATIQQQLVVLDEKWSDSGAVFHKWRIGSRTKQPESTASMEPDNRHRSALPLQIKRSRQRTLSAELVAALSLGGEGQQLSHFGSYIKQIPGRLGHSSALDAVVACLVNAHASMLRKMPAPELLDPKLYLKAVKALQMALEDPRESLSENTLCATALLGIIESIAGPGKGNNYLTHAGGTAGLIEFRGIERHSEPFAKEIAQLQTGAIIMTSLYRGKPCFLASENWSKFIFNTDGLSNDLATFIKATQYMALYPDLVQDIKDLKAASPQLESAAVLAQISTRNALFTRLTELKASIYTLGLTLHNNLSNGSAAIELPSLPSENPSPTAFHFSSWRMATAYGCFWSLLILTNKLILKLSSPSHSYYFQLEQECRSVSLEILKTWENAWASRPVGGFHLNLSFIVAYEFCTPEAQEWIVRCLNALLDSQIVKAFRWTREHIVMKAKMLAGDTFPVM</sequence>
<dbReference type="InterPro" id="IPR021858">
    <property type="entry name" value="Fun_TF"/>
</dbReference>
<feature type="compositionally biased region" description="Polar residues" evidence="2">
    <location>
        <begin position="102"/>
        <end position="111"/>
    </location>
</feature>